<dbReference type="Proteomes" id="UP001054945">
    <property type="component" value="Unassembled WGS sequence"/>
</dbReference>
<comment type="caution">
    <text evidence="1">The sequence shown here is derived from an EMBL/GenBank/DDBJ whole genome shotgun (WGS) entry which is preliminary data.</text>
</comment>
<dbReference type="EMBL" id="BPLR01006527">
    <property type="protein sequence ID" value="GIY10445.1"/>
    <property type="molecule type" value="Genomic_DNA"/>
</dbReference>
<organism evidence="1 2">
    <name type="scientific">Caerostris extrusa</name>
    <name type="common">Bark spider</name>
    <name type="synonym">Caerostris bankana</name>
    <dbReference type="NCBI Taxonomy" id="172846"/>
    <lineage>
        <taxon>Eukaryota</taxon>
        <taxon>Metazoa</taxon>
        <taxon>Ecdysozoa</taxon>
        <taxon>Arthropoda</taxon>
        <taxon>Chelicerata</taxon>
        <taxon>Arachnida</taxon>
        <taxon>Araneae</taxon>
        <taxon>Araneomorphae</taxon>
        <taxon>Entelegynae</taxon>
        <taxon>Araneoidea</taxon>
        <taxon>Araneidae</taxon>
        <taxon>Caerostris</taxon>
    </lineage>
</organism>
<gene>
    <name evidence="1" type="ORF">CEXT_353491</name>
</gene>
<proteinExistence type="predicted"/>
<keyword evidence="2" id="KW-1185">Reference proteome</keyword>
<dbReference type="AlphaFoldDB" id="A0AAV4QQT6"/>
<evidence type="ECO:0000313" key="1">
    <source>
        <dbReference type="EMBL" id="GIY10445.1"/>
    </source>
</evidence>
<accession>A0AAV4QQT6</accession>
<sequence length="86" mass="9673">MRLVHYAPSDVHRPTIIAIIVIKGENKTSKAVLASTPHPTFLETVTFLFGPRLIPDTSMDGWIRPKRSSRIFTPISVRDREGVEFG</sequence>
<protein>
    <submittedName>
        <fullName evidence="1">Uncharacterized protein</fullName>
    </submittedName>
</protein>
<evidence type="ECO:0000313" key="2">
    <source>
        <dbReference type="Proteomes" id="UP001054945"/>
    </source>
</evidence>
<name>A0AAV4QQT6_CAEEX</name>
<reference evidence="1 2" key="1">
    <citation type="submission" date="2021-06" db="EMBL/GenBank/DDBJ databases">
        <title>Caerostris extrusa draft genome.</title>
        <authorList>
            <person name="Kono N."/>
            <person name="Arakawa K."/>
        </authorList>
    </citation>
    <scope>NUCLEOTIDE SEQUENCE [LARGE SCALE GENOMIC DNA]</scope>
</reference>